<organism evidence="2 3">
    <name type="scientific">Hymenobacter profundi</name>
    <dbReference type="NCBI Taxonomy" id="1982110"/>
    <lineage>
        <taxon>Bacteria</taxon>
        <taxon>Pseudomonadati</taxon>
        <taxon>Bacteroidota</taxon>
        <taxon>Cytophagia</taxon>
        <taxon>Cytophagales</taxon>
        <taxon>Hymenobacteraceae</taxon>
        <taxon>Hymenobacter</taxon>
    </lineage>
</organism>
<evidence type="ECO:0008006" key="4">
    <source>
        <dbReference type="Google" id="ProtNLM"/>
    </source>
</evidence>
<name>A0ABS6WUN4_9BACT</name>
<gene>
    <name evidence="2" type="ORF">KYK14_01870</name>
</gene>
<feature type="transmembrane region" description="Helical" evidence="1">
    <location>
        <begin position="20"/>
        <end position="40"/>
    </location>
</feature>
<sequence>MSILDRVALPSPKFWRKVSAVGKAVGGLGLVIVTAPVALPAAVLTAAGYLVLVGSLTAGLSALTVEPKTAEPHDQSAGDAGTQ</sequence>
<accession>A0ABS6WUN4</accession>
<reference evidence="2 3" key="1">
    <citation type="submission" date="2021-07" db="EMBL/GenBank/DDBJ databases">
        <title>Hymenobacter profundi sp. nov., isolated from deep-sea water.</title>
        <authorList>
            <person name="Kim M.K."/>
        </authorList>
    </citation>
    <scope>NUCLEOTIDE SEQUENCE [LARGE SCALE GENOMIC DNA]</scope>
    <source>
        <strain evidence="2 3">M2</strain>
    </source>
</reference>
<dbReference type="RefSeq" id="WP_219156468.1">
    <property type="nucleotide sequence ID" value="NZ_JAHWGL010000003.1"/>
</dbReference>
<keyword evidence="3" id="KW-1185">Reference proteome</keyword>
<evidence type="ECO:0000256" key="1">
    <source>
        <dbReference type="SAM" id="Phobius"/>
    </source>
</evidence>
<comment type="caution">
    <text evidence="2">The sequence shown here is derived from an EMBL/GenBank/DDBJ whole genome shotgun (WGS) entry which is preliminary data.</text>
</comment>
<keyword evidence="1" id="KW-0812">Transmembrane</keyword>
<dbReference type="EMBL" id="JAHWGL010000003">
    <property type="protein sequence ID" value="MBW3127285.1"/>
    <property type="molecule type" value="Genomic_DNA"/>
</dbReference>
<protein>
    <recommendedName>
        <fullName evidence="4">DUF2892 domain-containing protein</fullName>
    </recommendedName>
</protein>
<keyword evidence="1" id="KW-0472">Membrane</keyword>
<evidence type="ECO:0000313" key="3">
    <source>
        <dbReference type="Proteomes" id="UP000826188"/>
    </source>
</evidence>
<keyword evidence="1" id="KW-1133">Transmembrane helix</keyword>
<dbReference type="Proteomes" id="UP000826188">
    <property type="component" value="Unassembled WGS sequence"/>
</dbReference>
<feature type="transmembrane region" description="Helical" evidence="1">
    <location>
        <begin position="46"/>
        <end position="65"/>
    </location>
</feature>
<evidence type="ECO:0000313" key="2">
    <source>
        <dbReference type="EMBL" id="MBW3127285.1"/>
    </source>
</evidence>
<proteinExistence type="predicted"/>